<evidence type="ECO:0000313" key="2">
    <source>
        <dbReference type="Proteomes" id="UP001235939"/>
    </source>
</evidence>
<proteinExistence type="predicted"/>
<organism evidence="1 2">
    <name type="scientific">Cordylochernes scorpioides</name>
    <dbReference type="NCBI Taxonomy" id="51811"/>
    <lineage>
        <taxon>Eukaryota</taxon>
        <taxon>Metazoa</taxon>
        <taxon>Ecdysozoa</taxon>
        <taxon>Arthropoda</taxon>
        <taxon>Chelicerata</taxon>
        <taxon>Arachnida</taxon>
        <taxon>Pseudoscorpiones</taxon>
        <taxon>Cheliferoidea</taxon>
        <taxon>Chernetidae</taxon>
        <taxon>Cordylochernes</taxon>
    </lineage>
</organism>
<evidence type="ECO:0000313" key="1">
    <source>
        <dbReference type="EMBL" id="UYV72329.1"/>
    </source>
</evidence>
<reference evidence="1 2" key="1">
    <citation type="submission" date="2022-01" db="EMBL/GenBank/DDBJ databases">
        <title>A chromosomal length assembly of Cordylochernes scorpioides.</title>
        <authorList>
            <person name="Zeh D."/>
            <person name="Zeh J."/>
        </authorList>
    </citation>
    <scope>NUCLEOTIDE SEQUENCE [LARGE SCALE GENOMIC DNA]</scope>
    <source>
        <strain evidence="1">IN4F17</strain>
        <tissue evidence="1">Whole Body</tissue>
    </source>
</reference>
<dbReference type="Proteomes" id="UP001235939">
    <property type="component" value="Chromosome 09"/>
</dbReference>
<name>A0ABY6KTY6_9ARAC</name>
<keyword evidence="2" id="KW-1185">Reference proteome</keyword>
<dbReference type="EMBL" id="CP092871">
    <property type="protein sequence ID" value="UYV72329.1"/>
    <property type="molecule type" value="Genomic_DNA"/>
</dbReference>
<gene>
    <name evidence="1" type="ORF">LAZ67_9002668</name>
</gene>
<protein>
    <recommendedName>
        <fullName evidence="3">Reverse transcriptase domain-containing protein</fullName>
    </recommendedName>
</protein>
<evidence type="ECO:0008006" key="3">
    <source>
        <dbReference type="Google" id="ProtNLM"/>
    </source>
</evidence>
<dbReference type="SUPFAM" id="SSF56219">
    <property type="entry name" value="DNase I-like"/>
    <property type="match status" value="1"/>
</dbReference>
<sequence>MEIDNLIREYRHERYEVQKVLFSSEPEAGFDPNGGPGQALGFLYSKAHCSKMEDVHRDNLLALNNVRDFSLGYSAVFAPTSTSRGSGLAVVVAPGVTVLWHRVLWPGKIAIASINIRGLEIRVIAEEAIREDAWALDDFNISEESSSSGAAEALADLLDLVDTPIIFNVAHVPTKVASYGSRVDAARLDRLLIPSRLSGRVTCYWTLEYSYSDHRAILIQVGDPSSPSAPSIYGLPRSALVIERRYWPISLPTADYIIVSGIFLGRLRRHLPPIVPECQTNAVPGRCLSWACVSDEVALAFKNKSPLAVISTDLQSAFDSVDREFLAYQLRSIGLPPPFVD</sequence>
<accession>A0ABY6KTY6</accession>
<dbReference type="InterPro" id="IPR036691">
    <property type="entry name" value="Endo/exonu/phosph_ase_sf"/>
</dbReference>